<dbReference type="InParanoid" id="A0A078AJ57"/>
<evidence type="ECO:0000313" key="7">
    <source>
        <dbReference type="EMBL" id="CDW82355.1"/>
    </source>
</evidence>
<dbReference type="InterPro" id="IPR040260">
    <property type="entry name" value="RFA2-like"/>
</dbReference>
<dbReference type="OMA" id="SFGNKRY"/>
<evidence type="ECO:0000256" key="1">
    <source>
        <dbReference type="ARBA" id="ARBA00004123"/>
    </source>
</evidence>
<feature type="domain" description="Replication protein A C-terminal" evidence="6">
    <location>
        <begin position="177"/>
        <end position="262"/>
    </location>
</feature>
<keyword evidence="4" id="KW-0539">Nucleus</keyword>
<dbReference type="GO" id="GO:0006289">
    <property type="term" value="P:nucleotide-excision repair"/>
    <property type="evidence" value="ECO:0007669"/>
    <property type="project" value="TreeGrafter"/>
</dbReference>
<reference evidence="7 8" key="1">
    <citation type="submission" date="2014-06" db="EMBL/GenBank/DDBJ databases">
        <authorList>
            <person name="Swart Estienne"/>
        </authorList>
    </citation>
    <scope>NUCLEOTIDE SEQUENCE [LARGE SCALE GENOMIC DNA]</scope>
    <source>
        <strain evidence="7 8">130c</strain>
    </source>
</reference>
<accession>A0A078AJ57</accession>
<dbReference type="InterPro" id="IPR036388">
    <property type="entry name" value="WH-like_DNA-bd_sf"/>
</dbReference>
<feature type="region of interest" description="Disordered" evidence="5">
    <location>
        <begin position="1"/>
        <end position="38"/>
    </location>
</feature>
<keyword evidence="8" id="KW-1185">Reference proteome</keyword>
<dbReference type="PANTHER" id="PTHR13989:SF16">
    <property type="entry name" value="REPLICATION PROTEIN A2"/>
    <property type="match status" value="1"/>
</dbReference>
<dbReference type="InterPro" id="IPR014892">
    <property type="entry name" value="RPA_C"/>
</dbReference>
<dbReference type="GO" id="GO:0003697">
    <property type="term" value="F:single-stranded DNA binding"/>
    <property type="evidence" value="ECO:0007669"/>
    <property type="project" value="TreeGrafter"/>
</dbReference>
<gene>
    <name evidence="7" type="primary">Contig6626.g7085</name>
    <name evidence="7" type="ORF">STYLEM_11387</name>
</gene>
<dbReference type="GO" id="GO:0000781">
    <property type="term" value="C:chromosome, telomeric region"/>
    <property type="evidence" value="ECO:0007669"/>
    <property type="project" value="TreeGrafter"/>
</dbReference>
<keyword evidence="3" id="KW-0238">DNA-binding</keyword>
<evidence type="ECO:0000256" key="2">
    <source>
        <dbReference type="ARBA" id="ARBA00007815"/>
    </source>
</evidence>
<protein>
    <recommendedName>
        <fullName evidence="6">Replication protein A C-terminal domain-containing protein</fullName>
    </recommendedName>
</protein>
<dbReference type="Gene3D" id="1.10.10.10">
    <property type="entry name" value="Winged helix-like DNA-binding domain superfamily/Winged helix DNA-binding domain"/>
    <property type="match status" value="1"/>
</dbReference>
<dbReference type="GO" id="GO:0000724">
    <property type="term" value="P:double-strand break repair via homologous recombination"/>
    <property type="evidence" value="ECO:0007669"/>
    <property type="project" value="TreeGrafter"/>
</dbReference>
<dbReference type="AlphaFoldDB" id="A0A078AJ57"/>
<dbReference type="GO" id="GO:0035861">
    <property type="term" value="C:site of double-strand break"/>
    <property type="evidence" value="ECO:0007669"/>
    <property type="project" value="TreeGrafter"/>
</dbReference>
<dbReference type="SUPFAM" id="SSF50249">
    <property type="entry name" value="Nucleic acid-binding proteins"/>
    <property type="match status" value="1"/>
</dbReference>
<dbReference type="OrthoDB" id="25571at2759"/>
<dbReference type="EMBL" id="CCKQ01010839">
    <property type="protein sequence ID" value="CDW82355.1"/>
    <property type="molecule type" value="Genomic_DNA"/>
</dbReference>
<sequence>MFSDNNPTGFFSHGGNSYGNNQDSNKKGYGGNTQGGDMARKKRLFTPVTLKMLADAPLGPDDNCEIEGEQIQDIIIVGRLINRTEESMRIMFEMHDSTGTFKIIFYKKDQNMVPSALKNFDYQYNMYAKIFGTVRAYKEEKGIVGTHMKKVEKFDEIPNHFLQVFVASQMRQKGVLTNDAGTSVQGGMMGGAMMKAGGMSMGISGVSDAQEVILAIMKEMSKTGKFIHKSDIYTMISGKFDFNQFEKALERLCNDGTIYSTYEKDVYSISEIN</sequence>
<evidence type="ECO:0000256" key="5">
    <source>
        <dbReference type="SAM" id="MobiDB-lite"/>
    </source>
</evidence>
<dbReference type="GO" id="GO:0005662">
    <property type="term" value="C:DNA replication factor A complex"/>
    <property type="evidence" value="ECO:0007669"/>
    <property type="project" value="TreeGrafter"/>
</dbReference>
<feature type="compositionally biased region" description="Polar residues" evidence="5">
    <location>
        <begin position="1"/>
        <end position="23"/>
    </location>
</feature>
<evidence type="ECO:0000259" key="6">
    <source>
        <dbReference type="Pfam" id="PF08784"/>
    </source>
</evidence>
<proteinExistence type="inferred from homology"/>
<dbReference type="PANTHER" id="PTHR13989">
    <property type="entry name" value="REPLICATION PROTEIN A-RELATED"/>
    <property type="match status" value="1"/>
</dbReference>
<evidence type="ECO:0000256" key="3">
    <source>
        <dbReference type="ARBA" id="ARBA00023125"/>
    </source>
</evidence>
<name>A0A078AJ57_STYLE</name>
<organism evidence="7 8">
    <name type="scientific">Stylonychia lemnae</name>
    <name type="common">Ciliate</name>
    <dbReference type="NCBI Taxonomy" id="5949"/>
    <lineage>
        <taxon>Eukaryota</taxon>
        <taxon>Sar</taxon>
        <taxon>Alveolata</taxon>
        <taxon>Ciliophora</taxon>
        <taxon>Intramacronucleata</taxon>
        <taxon>Spirotrichea</taxon>
        <taxon>Stichotrichia</taxon>
        <taxon>Sporadotrichida</taxon>
        <taxon>Oxytrichidae</taxon>
        <taxon>Stylonychinae</taxon>
        <taxon>Stylonychia</taxon>
    </lineage>
</organism>
<dbReference type="Gene3D" id="2.40.50.140">
    <property type="entry name" value="Nucleic acid-binding proteins"/>
    <property type="match status" value="1"/>
</dbReference>
<dbReference type="InterPro" id="IPR012340">
    <property type="entry name" value="NA-bd_OB-fold"/>
</dbReference>
<comment type="similarity">
    <text evidence="2">Belongs to the replication factor A protein 2 family.</text>
</comment>
<evidence type="ECO:0000256" key="4">
    <source>
        <dbReference type="ARBA" id="ARBA00023242"/>
    </source>
</evidence>
<dbReference type="Proteomes" id="UP000039865">
    <property type="component" value="Unassembled WGS sequence"/>
</dbReference>
<comment type="subcellular location">
    <subcellularLocation>
        <location evidence="1">Nucleus</location>
    </subcellularLocation>
</comment>
<evidence type="ECO:0000313" key="8">
    <source>
        <dbReference type="Proteomes" id="UP000039865"/>
    </source>
</evidence>
<dbReference type="GO" id="GO:0006260">
    <property type="term" value="P:DNA replication"/>
    <property type="evidence" value="ECO:0007669"/>
    <property type="project" value="TreeGrafter"/>
</dbReference>
<dbReference type="Pfam" id="PF08784">
    <property type="entry name" value="RPA_C"/>
    <property type="match status" value="1"/>
</dbReference>